<dbReference type="InParanoid" id="Q54S91"/>
<dbReference type="KEGG" id="ddi:DDB_G0282599"/>
<name>Q54S91_DICDI</name>
<dbReference type="Proteomes" id="UP000002195">
    <property type="component" value="Unassembled WGS sequence"/>
</dbReference>
<dbReference type="OMA" id="WNKRADE"/>
<dbReference type="Gene3D" id="2.170.270.10">
    <property type="entry name" value="SET domain"/>
    <property type="match status" value="1"/>
</dbReference>
<dbReference type="HOGENOM" id="CLU_732428_0_0_1"/>
<dbReference type="InterPro" id="IPR046341">
    <property type="entry name" value="SET_dom_sf"/>
</dbReference>
<protein>
    <recommendedName>
        <fullName evidence="3">SET domain-containing protein</fullName>
    </recommendedName>
</protein>
<dbReference type="PANTHER" id="PTHR33524">
    <property type="entry name" value="C5ORF35"/>
    <property type="match status" value="1"/>
</dbReference>
<dbReference type="RefSeq" id="XP_640148.1">
    <property type="nucleotide sequence ID" value="XM_635056.1"/>
</dbReference>
<dbReference type="VEuPathDB" id="AmoebaDB:DDB_G0282599"/>
<evidence type="ECO:0008006" key="3">
    <source>
        <dbReference type="Google" id="ProtNLM"/>
    </source>
</evidence>
<gene>
    <name evidence="1" type="ORF">DDB_G0282599</name>
</gene>
<proteinExistence type="predicted"/>
<reference evidence="1 2" key="1">
    <citation type="journal article" date="2005" name="Nature">
        <title>The genome of the social amoeba Dictyostelium discoideum.</title>
        <authorList>
            <consortium name="The Dictyostelium discoideum Sequencing Consortium"/>
            <person name="Eichinger L."/>
            <person name="Pachebat J.A."/>
            <person name="Glockner G."/>
            <person name="Rajandream M.A."/>
            <person name="Sucgang R."/>
            <person name="Berriman M."/>
            <person name="Song J."/>
            <person name="Olsen R."/>
            <person name="Szafranski K."/>
            <person name="Xu Q."/>
            <person name="Tunggal B."/>
            <person name="Kummerfeld S."/>
            <person name="Madera M."/>
            <person name="Konfortov B.A."/>
            <person name="Rivero F."/>
            <person name="Bankier A.T."/>
            <person name="Lehmann R."/>
            <person name="Hamlin N."/>
            <person name="Davies R."/>
            <person name="Gaudet P."/>
            <person name="Fey P."/>
            <person name="Pilcher K."/>
            <person name="Chen G."/>
            <person name="Saunders D."/>
            <person name="Sodergren E."/>
            <person name="Davis P."/>
            <person name="Kerhornou A."/>
            <person name="Nie X."/>
            <person name="Hall N."/>
            <person name="Anjard C."/>
            <person name="Hemphill L."/>
            <person name="Bason N."/>
            <person name="Farbrother P."/>
            <person name="Desany B."/>
            <person name="Just E."/>
            <person name="Morio T."/>
            <person name="Rost R."/>
            <person name="Churcher C."/>
            <person name="Cooper J."/>
            <person name="Haydock S."/>
            <person name="van Driessche N."/>
            <person name="Cronin A."/>
            <person name="Goodhead I."/>
            <person name="Muzny D."/>
            <person name="Mourier T."/>
            <person name="Pain A."/>
            <person name="Lu M."/>
            <person name="Harper D."/>
            <person name="Lindsay R."/>
            <person name="Hauser H."/>
            <person name="James K."/>
            <person name="Quiles M."/>
            <person name="Madan Babu M."/>
            <person name="Saito T."/>
            <person name="Buchrieser C."/>
            <person name="Wardroper A."/>
            <person name="Felder M."/>
            <person name="Thangavelu M."/>
            <person name="Johnson D."/>
            <person name="Knights A."/>
            <person name="Loulseged H."/>
            <person name="Mungall K."/>
            <person name="Oliver K."/>
            <person name="Price C."/>
            <person name="Quail M.A."/>
            <person name="Urushihara H."/>
            <person name="Hernandez J."/>
            <person name="Rabbinowitsch E."/>
            <person name="Steffen D."/>
            <person name="Sanders M."/>
            <person name="Ma J."/>
            <person name="Kohara Y."/>
            <person name="Sharp S."/>
            <person name="Simmonds M."/>
            <person name="Spiegler S."/>
            <person name="Tivey A."/>
            <person name="Sugano S."/>
            <person name="White B."/>
            <person name="Walker D."/>
            <person name="Woodward J."/>
            <person name="Winckler T."/>
            <person name="Tanaka Y."/>
            <person name="Shaulsky G."/>
            <person name="Schleicher M."/>
            <person name="Weinstock G."/>
            <person name="Rosenthal A."/>
            <person name="Cox E.C."/>
            <person name="Chisholm R.L."/>
            <person name="Gibbs R."/>
            <person name="Loomis W.F."/>
            <person name="Platzer M."/>
            <person name="Kay R.R."/>
            <person name="Williams J."/>
            <person name="Dear P.H."/>
            <person name="Noegel A.A."/>
            <person name="Barrell B."/>
            <person name="Kuspa A."/>
        </authorList>
    </citation>
    <scope>NUCLEOTIDE SEQUENCE [LARGE SCALE GENOMIC DNA]</scope>
    <source>
        <strain evidence="1 2">AX4</strain>
    </source>
</reference>
<evidence type="ECO:0000313" key="2">
    <source>
        <dbReference type="Proteomes" id="UP000002195"/>
    </source>
</evidence>
<dbReference type="InterPro" id="IPR040415">
    <property type="entry name" value="SETD9"/>
</dbReference>
<accession>Q54S91</accession>
<comment type="caution">
    <text evidence="1">The sequence shown here is derived from an EMBL/GenBank/DDBJ whole genome shotgun (WGS) entry which is preliminary data.</text>
</comment>
<dbReference type="CDD" id="cd10537">
    <property type="entry name" value="SET_SETD9"/>
    <property type="match status" value="1"/>
</dbReference>
<sequence>MINRISNSIRNIGLKFSKNNQGKINNNDGKQLYSQGDQEMIDTFKAYIATETYRSCYYEYDGNFEKFTENEENLDKIIDNPPKYIQQKNRIKEIIDSQIMEMFELIHSYGGENSYPPPLKDLPYYSMEEKVKRCLKIKETDNQGNPIDHPRGFRLHVRKSDINHEEAGYGVHIEGECVPGTVIAIYPGDTYDGDNIPSNVISDNDYMISRYDGTVIDGRSWNKRADELILKEKFFKKLGTKSSGTDLLCYKNPFAIGNFINHPPIITKDGDGDTDQTKEPNVIAYSYNFRSNFPNHLSQYIPNKTVTEHSIFNDTSVLRRSLLLIAFKPIKNQEVFLNYRFNPDLPYPNWYKQPDLEEAKRRWGSTRSLSIHSIINRN</sequence>
<dbReference type="eggNOG" id="ENOG502QWAW">
    <property type="taxonomic scope" value="Eukaryota"/>
</dbReference>
<dbReference type="EMBL" id="AAFI02000047">
    <property type="protein sequence ID" value="EAL66159.1"/>
    <property type="molecule type" value="Genomic_DNA"/>
</dbReference>
<dbReference type="PhylomeDB" id="Q54S91"/>
<organism evidence="1 2">
    <name type="scientific">Dictyostelium discoideum</name>
    <name type="common">Social amoeba</name>
    <dbReference type="NCBI Taxonomy" id="44689"/>
    <lineage>
        <taxon>Eukaryota</taxon>
        <taxon>Amoebozoa</taxon>
        <taxon>Evosea</taxon>
        <taxon>Eumycetozoa</taxon>
        <taxon>Dictyostelia</taxon>
        <taxon>Dictyosteliales</taxon>
        <taxon>Dictyosteliaceae</taxon>
        <taxon>Dictyostelium</taxon>
    </lineage>
</organism>
<dbReference type="PANTHER" id="PTHR33524:SF1">
    <property type="entry name" value="SET DOMAIN-CONTAINING PROTEIN"/>
    <property type="match status" value="1"/>
</dbReference>
<dbReference type="dictyBase" id="DDB_G0282599"/>
<dbReference type="PaxDb" id="44689-DDB0204860"/>
<dbReference type="GeneID" id="8623686"/>
<dbReference type="AlphaFoldDB" id="Q54S91"/>
<evidence type="ECO:0000313" key="1">
    <source>
        <dbReference type="EMBL" id="EAL66159.1"/>
    </source>
</evidence>
<keyword evidence="2" id="KW-1185">Reference proteome</keyword>